<dbReference type="RefSeq" id="WP_111334035.1">
    <property type="nucleotide sequence ID" value="NZ_CP030032.1"/>
</dbReference>
<evidence type="ECO:0000313" key="2">
    <source>
        <dbReference type="Proteomes" id="UP000249799"/>
    </source>
</evidence>
<dbReference type="KEGG" id="bsed:DN745_08785"/>
<reference evidence="1 2" key="1">
    <citation type="submission" date="2018-06" db="EMBL/GenBank/DDBJ databases">
        <title>Lujinxingia sediminis gen. nov. sp. nov., a new facultative anaerobic member of the class Deltaproteobacteria, and proposal of Lujinxingaceae fam. nov.</title>
        <authorList>
            <person name="Guo L.-Y."/>
            <person name="Li C.-M."/>
            <person name="Wang S."/>
            <person name="Du Z.-J."/>
        </authorList>
    </citation>
    <scope>NUCLEOTIDE SEQUENCE [LARGE SCALE GENOMIC DNA]</scope>
    <source>
        <strain evidence="1 2">FA350</strain>
    </source>
</reference>
<dbReference type="Pfam" id="PF13115">
    <property type="entry name" value="YtkA"/>
    <property type="match status" value="1"/>
</dbReference>
<dbReference type="EMBL" id="CP030032">
    <property type="protein sequence ID" value="AWV89428.1"/>
    <property type="molecule type" value="Genomic_DNA"/>
</dbReference>
<dbReference type="InterPro" id="IPR032693">
    <property type="entry name" value="YtkA-like_dom"/>
</dbReference>
<accession>A0A2Z4FL45</accession>
<keyword evidence="2" id="KW-1185">Reference proteome</keyword>
<dbReference type="AlphaFoldDB" id="A0A2Z4FL45"/>
<sequence>MKTLTRSRLSRMTITLFFALFVLAGLSACGGDDDADAAQHEQHDDTLLVSANGHFQAELHAMPEAPVTGINMVHLKLLDAQNTPVSGATIEVEPFMPAHGHGTPEAPTVAEDGEGMYTISNIKYTMPGAWELRIDVSAGGTQDRIIADYEVK</sequence>
<protein>
    <submittedName>
        <fullName evidence="1">Uncharacterized protein</fullName>
    </submittedName>
</protein>
<dbReference type="InterPro" id="IPR010916">
    <property type="entry name" value="TonB_box_CS"/>
</dbReference>
<evidence type="ECO:0000313" key="1">
    <source>
        <dbReference type="EMBL" id="AWV89428.1"/>
    </source>
</evidence>
<gene>
    <name evidence="1" type="ORF">DN745_08785</name>
</gene>
<name>A0A2Z4FL45_9DELT</name>
<dbReference type="PROSITE" id="PS51257">
    <property type="entry name" value="PROKAR_LIPOPROTEIN"/>
    <property type="match status" value="1"/>
</dbReference>
<organism evidence="1 2">
    <name type="scientific">Bradymonas sediminis</name>
    <dbReference type="NCBI Taxonomy" id="1548548"/>
    <lineage>
        <taxon>Bacteria</taxon>
        <taxon>Deltaproteobacteria</taxon>
        <taxon>Bradymonadales</taxon>
        <taxon>Bradymonadaceae</taxon>
        <taxon>Bradymonas</taxon>
    </lineage>
</organism>
<dbReference type="OrthoDB" id="5519690at2"/>
<dbReference type="Proteomes" id="UP000249799">
    <property type="component" value="Chromosome"/>
</dbReference>
<dbReference type="PROSITE" id="PS00430">
    <property type="entry name" value="TONB_DEPENDENT_REC_1"/>
    <property type="match status" value="1"/>
</dbReference>
<proteinExistence type="predicted"/>